<dbReference type="PROSITE" id="PS50949">
    <property type="entry name" value="HTH_GNTR"/>
    <property type="match status" value="1"/>
</dbReference>
<dbReference type="InterPro" id="IPR036388">
    <property type="entry name" value="WH-like_DNA-bd_sf"/>
</dbReference>
<dbReference type="Pfam" id="PF00392">
    <property type="entry name" value="GntR"/>
    <property type="match status" value="1"/>
</dbReference>
<dbReference type="EMBL" id="JAUSVK010000001">
    <property type="protein sequence ID" value="MDQ0395686.1"/>
    <property type="molecule type" value="Genomic_DNA"/>
</dbReference>
<dbReference type="InterPro" id="IPR000524">
    <property type="entry name" value="Tscrpt_reg_HTH_GntR"/>
</dbReference>
<evidence type="ECO:0000259" key="4">
    <source>
        <dbReference type="PROSITE" id="PS50949"/>
    </source>
</evidence>
<evidence type="ECO:0000313" key="6">
    <source>
        <dbReference type="Proteomes" id="UP001237448"/>
    </source>
</evidence>
<proteinExistence type="predicted"/>
<dbReference type="PANTHER" id="PTHR44846:SF1">
    <property type="entry name" value="MANNOSYL-D-GLYCERATE TRANSPORT_METABOLISM SYSTEM REPRESSOR MNGR-RELATED"/>
    <property type="match status" value="1"/>
</dbReference>
<organism evidence="5 6">
    <name type="scientific">Labrys monachus</name>
    <dbReference type="NCBI Taxonomy" id="217067"/>
    <lineage>
        <taxon>Bacteria</taxon>
        <taxon>Pseudomonadati</taxon>
        <taxon>Pseudomonadota</taxon>
        <taxon>Alphaproteobacteria</taxon>
        <taxon>Hyphomicrobiales</taxon>
        <taxon>Xanthobacteraceae</taxon>
        <taxon>Labrys</taxon>
    </lineage>
</organism>
<dbReference type="SUPFAM" id="SSF46785">
    <property type="entry name" value="Winged helix' DNA-binding domain"/>
    <property type="match status" value="1"/>
</dbReference>
<dbReference type="InterPro" id="IPR036390">
    <property type="entry name" value="WH_DNA-bd_sf"/>
</dbReference>
<dbReference type="SMART" id="SM00866">
    <property type="entry name" value="UTRA"/>
    <property type="match status" value="1"/>
</dbReference>
<name>A0ABU0FMI3_9HYPH</name>
<dbReference type="GO" id="GO:0003677">
    <property type="term" value="F:DNA binding"/>
    <property type="evidence" value="ECO:0007669"/>
    <property type="project" value="UniProtKB-KW"/>
</dbReference>
<protein>
    <submittedName>
        <fullName evidence="5">DNA-binding GntR family transcriptional regulator</fullName>
    </submittedName>
</protein>
<evidence type="ECO:0000256" key="3">
    <source>
        <dbReference type="ARBA" id="ARBA00023163"/>
    </source>
</evidence>
<keyword evidence="2 5" id="KW-0238">DNA-binding</keyword>
<dbReference type="CDD" id="cd07377">
    <property type="entry name" value="WHTH_GntR"/>
    <property type="match status" value="1"/>
</dbReference>
<dbReference type="InterPro" id="IPR028978">
    <property type="entry name" value="Chorismate_lyase_/UTRA_dom_sf"/>
</dbReference>
<dbReference type="Pfam" id="PF07702">
    <property type="entry name" value="UTRA"/>
    <property type="match status" value="1"/>
</dbReference>
<evidence type="ECO:0000256" key="2">
    <source>
        <dbReference type="ARBA" id="ARBA00023125"/>
    </source>
</evidence>
<dbReference type="RefSeq" id="WP_307434764.1">
    <property type="nucleotide sequence ID" value="NZ_JAUSVK010000001.1"/>
</dbReference>
<sequence length="261" mass="29071">MDDLQITHLSGRIWQGGVPREDLVGRVSNALREQIQSGALPHGTRLRGEAELARQLNISRPTLREATRILARDGLLDIRHGVGTFVTDPSRHVSSALDTMRSMSALIRSFGGEPRVRDMTFRMVPAEGGVAEALGVAKDTPVAQICRVRLMDERPLAVAYEYIRLVDPAREFALVRRFDGSSIYRFMSEQLARPLARSEMSVTAVSAGKTFAALLDLKPRSPLLLMREAHFDIEGRRSLYSVNYHNSDVIDFTLVRAGMKS</sequence>
<comment type="caution">
    <text evidence="5">The sequence shown here is derived from an EMBL/GenBank/DDBJ whole genome shotgun (WGS) entry which is preliminary data.</text>
</comment>
<dbReference type="PANTHER" id="PTHR44846">
    <property type="entry name" value="MANNOSYL-D-GLYCERATE TRANSPORT/METABOLISM SYSTEM REPRESSOR MNGR-RELATED"/>
    <property type="match status" value="1"/>
</dbReference>
<keyword evidence="3" id="KW-0804">Transcription</keyword>
<evidence type="ECO:0000313" key="5">
    <source>
        <dbReference type="EMBL" id="MDQ0395686.1"/>
    </source>
</evidence>
<dbReference type="SUPFAM" id="SSF64288">
    <property type="entry name" value="Chorismate lyase-like"/>
    <property type="match status" value="1"/>
</dbReference>
<dbReference type="Proteomes" id="UP001237448">
    <property type="component" value="Unassembled WGS sequence"/>
</dbReference>
<dbReference type="SMART" id="SM00345">
    <property type="entry name" value="HTH_GNTR"/>
    <property type="match status" value="1"/>
</dbReference>
<keyword evidence="6" id="KW-1185">Reference proteome</keyword>
<dbReference type="Gene3D" id="3.40.1410.10">
    <property type="entry name" value="Chorismate lyase-like"/>
    <property type="match status" value="1"/>
</dbReference>
<gene>
    <name evidence="5" type="ORF">J3R73_005478</name>
</gene>
<keyword evidence="1" id="KW-0805">Transcription regulation</keyword>
<feature type="domain" description="HTH gntR-type" evidence="4">
    <location>
        <begin position="21"/>
        <end position="89"/>
    </location>
</feature>
<dbReference type="Gene3D" id="1.10.10.10">
    <property type="entry name" value="Winged helix-like DNA-binding domain superfamily/Winged helix DNA-binding domain"/>
    <property type="match status" value="1"/>
</dbReference>
<dbReference type="InterPro" id="IPR011663">
    <property type="entry name" value="UTRA"/>
</dbReference>
<accession>A0ABU0FMI3</accession>
<evidence type="ECO:0000256" key="1">
    <source>
        <dbReference type="ARBA" id="ARBA00023015"/>
    </source>
</evidence>
<dbReference type="PRINTS" id="PR00035">
    <property type="entry name" value="HTHGNTR"/>
</dbReference>
<reference evidence="5 6" key="1">
    <citation type="submission" date="2023-07" db="EMBL/GenBank/DDBJ databases">
        <title>Genomic Encyclopedia of Type Strains, Phase IV (KMG-IV): sequencing the most valuable type-strain genomes for metagenomic binning, comparative biology and taxonomic classification.</title>
        <authorList>
            <person name="Goeker M."/>
        </authorList>
    </citation>
    <scope>NUCLEOTIDE SEQUENCE [LARGE SCALE GENOMIC DNA]</scope>
    <source>
        <strain evidence="5 6">DSM 5896</strain>
    </source>
</reference>
<dbReference type="InterPro" id="IPR050679">
    <property type="entry name" value="Bact_HTH_transcr_reg"/>
</dbReference>